<dbReference type="NCBIfam" id="TIGR04183">
    <property type="entry name" value="Por_Secre_tail"/>
    <property type="match status" value="1"/>
</dbReference>
<dbReference type="OrthoDB" id="1488838at2"/>
<dbReference type="Proteomes" id="UP000321926">
    <property type="component" value="Unassembled WGS sequence"/>
</dbReference>
<comment type="caution">
    <text evidence="2">The sequence shown here is derived from an EMBL/GenBank/DDBJ whole genome shotgun (WGS) entry which is preliminary data.</text>
</comment>
<protein>
    <submittedName>
        <fullName evidence="2">T9SS type A sorting domain-containing protein</fullName>
    </submittedName>
</protein>
<evidence type="ECO:0000313" key="2">
    <source>
        <dbReference type="EMBL" id="TXK44860.1"/>
    </source>
</evidence>
<keyword evidence="3" id="KW-1185">Reference proteome</keyword>
<dbReference type="AlphaFoldDB" id="A0A5C8K4R6"/>
<dbReference type="RefSeq" id="WP_147922246.1">
    <property type="nucleotide sequence ID" value="NZ_VRTY01000047.1"/>
</dbReference>
<evidence type="ECO:0000313" key="3">
    <source>
        <dbReference type="Proteomes" id="UP000321926"/>
    </source>
</evidence>
<evidence type="ECO:0000259" key="1">
    <source>
        <dbReference type="Pfam" id="PF18962"/>
    </source>
</evidence>
<feature type="domain" description="Secretion system C-terminal sorting" evidence="1">
    <location>
        <begin position="540"/>
        <end position="607"/>
    </location>
</feature>
<dbReference type="InterPro" id="IPR026444">
    <property type="entry name" value="Secre_tail"/>
</dbReference>
<dbReference type="Pfam" id="PF18962">
    <property type="entry name" value="Por_Secre_tail"/>
    <property type="match status" value="1"/>
</dbReference>
<reference evidence="2 3" key="1">
    <citation type="submission" date="2019-08" db="EMBL/GenBank/DDBJ databases">
        <authorList>
            <person name="Shi S."/>
        </authorList>
    </citation>
    <scope>NUCLEOTIDE SEQUENCE [LARGE SCALE GENOMIC DNA]</scope>
    <source>
        <strain evidence="2 3">GY10130</strain>
    </source>
</reference>
<accession>A0A5C8K4R6</accession>
<sequence>MREILAVFAFVLLYNVSVVAQVTLMPLQQESRSVAADAIKSQPASNSRLQANTLPFFDDFAATTTGLPDPERWETAGGTYINNRYGRNPISIGVASLDGVNAAGAPYAPLSVATGASDTLTSQPIMLGSLVPADSVYLSFYWQSGGLGDVPDRTSNNSFYLVLELLDNAGAWQPVWQQNAVGEVTEFAQVFVALSDGRFLHDGFQFRYRNIGRRTGLADVWNLDYVELDRNRRKGQNTSTDITISRPLTPLLRHYAAMPVPQFLENPQAALSEEVVATVNNLGSIPGAISWRGYIKLAEAGSPVDTFLRAPGLVPGEARQFEVSGTPRITNLPLPQEAFKIVQGLFLDTREQNPLQRANDTVRQETQFADYFAYDDGTAEAGFSFISSSSTQVAQLYELNRPDQLRAFRVYFPQVGNSLEGTSLIFRVWNDADGVPGESVYQQAFQIRYSEVANQFYEVVLPQPLNVSDRFYIGWSQPGGLFVNIGFDRNSSAAGRRFLWGGVNGWVSDAFTEGAVMMRPVMTGEALSVAEEIAADPYFLYPNPTTGPVFIDGIYRRISVYDMMGRTVHSQVAAAAGKPVALGHLPAGMYTVHIETSKGIIVKKIMVTK</sequence>
<gene>
    <name evidence="2" type="ORF">FVR03_13330</name>
</gene>
<organism evidence="2 3">
    <name type="scientific">Pontibacter qinzhouensis</name>
    <dbReference type="NCBI Taxonomy" id="2603253"/>
    <lineage>
        <taxon>Bacteria</taxon>
        <taxon>Pseudomonadati</taxon>
        <taxon>Bacteroidota</taxon>
        <taxon>Cytophagia</taxon>
        <taxon>Cytophagales</taxon>
        <taxon>Hymenobacteraceae</taxon>
        <taxon>Pontibacter</taxon>
    </lineage>
</organism>
<proteinExistence type="predicted"/>
<name>A0A5C8K4R6_9BACT</name>
<dbReference type="EMBL" id="VRTY01000047">
    <property type="protein sequence ID" value="TXK44860.1"/>
    <property type="molecule type" value="Genomic_DNA"/>
</dbReference>